<accession>A0A9P6HKX5</accession>
<gene>
    <name evidence="2" type="ORF">BJ322DRAFT_631994</name>
</gene>
<dbReference type="Proteomes" id="UP000736335">
    <property type="component" value="Unassembled WGS sequence"/>
</dbReference>
<organism evidence="2 3">
    <name type="scientific">Thelephora terrestris</name>
    <dbReference type="NCBI Taxonomy" id="56493"/>
    <lineage>
        <taxon>Eukaryota</taxon>
        <taxon>Fungi</taxon>
        <taxon>Dikarya</taxon>
        <taxon>Basidiomycota</taxon>
        <taxon>Agaricomycotina</taxon>
        <taxon>Agaricomycetes</taxon>
        <taxon>Thelephorales</taxon>
        <taxon>Thelephoraceae</taxon>
        <taxon>Thelephora</taxon>
    </lineage>
</organism>
<reference evidence="2" key="1">
    <citation type="journal article" date="2020" name="Nat. Commun.">
        <title>Large-scale genome sequencing of mycorrhizal fungi provides insights into the early evolution of symbiotic traits.</title>
        <authorList>
            <person name="Miyauchi S."/>
            <person name="Kiss E."/>
            <person name="Kuo A."/>
            <person name="Drula E."/>
            <person name="Kohler A."/>
            <person name="Sanchez-Garcia M."/>
            <person name="Morin E."/>
            <person name="Andreopoulos B."/>
            <person name="Barry K.W."/>
            <person name="Bonito G."/>
            <person name="Buee M."/>
            <person name="Carver A."/>
            <person name="Chen C."/>
            <person name="Cichocki N."/>
            <person name="Clum A."/>
            <person name="Culley D."/>
            <person name="Crous P.W."/>
            <person name="Fauchery L."/>
            <person name="Girlanda M."/>
            <person name="Hayes R.D."/>
            <person name="Keri Z."/>
            <person name="LaButti K."/>
            <person name="Lipzen A."/>
            <person name="Lombard V."/>
            <person name="Magnuson J."/>
            <person name="Maillard F."/>
            <person name="Murat C."/>
            <person name="Nolan M."/>
            <person name="Ohm R.A."/>
            <person name="Pangilinan J."/>
            <person name="Pereira M.F."/>
            <person name="Perotto S."/>
            <person name="Peter M."/>
            <person name="Pfister S."/>
            <person name="Riley R."/>
            <person name="Sitrit Y."/>
            <person name="Stielow J.B."/>
            <person name="Szollosi G."/>
            <person name="Zifcakova L."/>
            <person name="Stursova M."/>
            <person name="Spatafora J.W."/>
            <person name="Tedersoo L."/>
            <person name="Vaario L.M."/>
            <person name="Yamada A."/>
            <person name="Yan M."/>
            <person name="Wang P."/>
            <person name="Xu J."/>
            <person name="Bruns T."/>
            <person name="Baldrian P."/>
            <person name="Vilgalys R."/>
            <person name="Dunand C."/>
            <person name="Henrissat B."/>
            <person name="Grigoriev I.V."/>
            <person name="Hibbett D."/>
            <person name="Nagy L.G."/>
            <person name="Martin F.M."/>
        </authorList>
    </citation>
    <scope>NUCLEOTIDE SEQUENCE</scope>
    <source>
        <strain evidence="2">UH-Tt-Lm1</strain>
    </source>
</reference>
<reference evidence="2" key="2">
    <citation type="submission" date="2020-11" db="EMBL/GenBank/DDBJ databases">
        <authorList>
            <consortium name="DOE Joint Genome Institute"/>
            <person name="Kuo A."/>
            <person name="Miyauchi S."/>
            <person name="Kiss E."/>
            <person name="Drula E."/>
            <person name="Kohler A."/>
            <person name="Sanchez-Garcia M."/>
            <person name="Andreopoulos B."/>
            <person name="Barry K.W."/>
            <person name="Bonito G."/>
            <person name="Buee M."/>
            <person name="Carver A."/>
            <person name="Chen C."/>
            <person name="Cichocki N."/>
            <person name="Clum A."/>
            <person name="Culley D."/>
            <person name="Crous P.W."/>
            <person name="Fauchery L."/>
            <person name="Girlanda M."/>
            <person name="Hayes R."/>
            <person name="Keri Z."/>
            <person name="Labutti K."/>
            <person name="Lipzen A."/>
            <person name="Lombard V."/>
            <person name="Magnuson J."/>
            <person name="Maillard F."/>
            <person name="Morin E."/>
            <person name="Murat C."/>
            <person name="Nolan M."/>
            <person name="Ohm R."/>
            <person name="Pangilinan J."/>
            <person name="Pereira M."/>
            <person name="Perotto S."/>
            <person name="Peter M."/>
            <person name="Riley R."/>
            <person name="Sitrit Y."/>
            <person name="Stielow B."/>
            <person name="Szollosi G."/>
            <person name="Zifcakova L."/>
            <person name="Stursova M."/>
            <person name="Spatafora J.W."/>
            <person name="Tedersoo L."/>
            <person name="Vaario L.-M."/>
            <person name="Yamada A."/>
            <person name="Yan M."/>
            <person name="Wang P."/>
            <person name="Xu J."/>
            <person name="Bruns T."/>
            <person name="Baldrian P."/>
            <person name="Vilgalys R."/>
            <person name="Henrissat B."/>
            <person name="Grigoriev I.V."/>
            <person name="Hibbett D."/>
            <person name="Nagy L.G."/>
            <person name="Martin F.M."/>
        </authorList>
    </citation>
    <scope>NUCLEOTIDE SEQUENCE</scope>
    <source>
        <strain evidence="2">UH-Tt-Lm1</strain>
    </source>
</reference>
<protein>
    <submittedName>
        <fullName evidence="2">Uncharacterized protein</fullName>
    </submittedName>
</protein>
<evidence type="ECO:0000313" key="2">
    <source>
        <dbReference type="EMBL" id="KAF9788411.1"/>
    </source>
</evidence>
<dbReference type="EMBL" id="WIUZ02000004">
    <property type="protein sequence ID" value="KAF9788411.1"/>
    <property type="molecule type" value="Genomic_DNA"/>
</dbReference>
<feature type="region of interest" description="Disordered" evidence="1">
    <location>
        <begin position="113"/>
        <end position="133"/>
    </location>
</feature>
<keyword evidence="3" id="KW-1185">Reference proteome</keyword>
<evidence type="ECO:0000256" key="1">
    <source>
        <dbReference type="SAM" id="MobiDB-lite"/>
    </source>
</evidence>
<name>A0A9P6HKX5_9AGAM</name>
<sequence>MSIQSLRASLELLNTTPGAQSSFNVPPRVIYHQNAQDVMVIQGLHYAVEEALANVNELGSSDPPLDPHRRCLKRLQQNLIDIAQILENVEERTLHNITNHASTSQAPIVAEEDPTTQPTTEPCGGVPLPTTSAPARSCIEDSGQLVMFRPEPPRSDLKTFTTPPSENRMLSYRPTLGCRSKRKSFDESDSQLPPAKRPRRNLKGSVYLRPTHQRQKGQASVFGWARWMFSGFGQ</sequence>
<feature type="region of interest" description="Disordered" evidence="1">
    <location>
        <begin position="149"/>
        <end position="206"/>
    </location>
</feature>
<evidence type="ECO:0000313" key="3">
    <source>
        <dbReference type="Proteomes" id="UP000736335"/>
    </source>
</evidence>
<proteinExistence type="predicted"/>
<comment type="caution">
    <text evidence="2">The sequence shown here is derived from an EMBL/GenBank/DDBJ whole genome shotgun (WGS) entry which is preliminary data.</text>
</comment>
<dbReference type="AlphaFoldDB" id="A0A9P6HKX5"/>